<accession>A0AAE3KGP7</accession>
<dbReference type="EMBL" id="JAMTCK010000010">
    <property type="protein sequence ID" value="MCP2167481.1"/>
    <property type="molecule type" value="Genomic_DNA"/>
</dbReference>
<gene>
    <name evidence="2" type="ORF">LX83_004354</name>
</gene>
<protein>
    <submittedName>
        <fullName evidence="2">Uncharacterized protein</fullName>
    </submittedName>
</protein>
<dbReference type="AlphaFoldDB" id="A0AAE3KGP7"/>
<proteinExistence type="predicted"/>
<evidence type="ECO:0000313" key="3">
    <source>
        <dbReference type="Proteomes" id="UP001206128"/>
    </source>
</evidence>
<organism evidence="2 3">
    <name type="scientific">Goodfellowiella coeruleoviolacea</name>
    <dbReference type="NCBI Taxonomy" id="334858"/>
    <lineage>
        <taxon>Bacteria</taxon>
        <taxon>Bacillati</taxon>
        <taxon>Actinomycetota</taxon>
        <taxon>Actinomycetes</taxon>
        <taxon>Pseudonocardiales</taxon>
        <taxon>Pseudonocardiaceae</taxon>
        <taxon>Goodfellowiella</taxon>
    </lineage>
</organism>
<evidence type="ECO:0000256" key="1">
    <source>
        <dbReference type="SAM" id="MobiDB-lite"/>
    </source>
</evidence>
<keyword evidence="3" id="KW-1185">Reference proteome</keyword>
<evidence type="ECO:0000313" key="2">
    <source>
        <dbReference type="EMBL" id="MCP2167481.1"/>
    </source>
</evidence>
<feature type="region of interest" description="Disordered" evidence="1">
    <location>
        <begin position="238"/>
        <end position="270"/>
    </location>
</feature>
<reference evidence="2" key="1">
    <citation type="submission" date="2022-06" db="EMBL/GenBank/DDBJ databases">
        <title>Genomic Encyclopedia of Archaeal and Bacterial Type Strains, Phase II (KMG-II): from individual species to whole genera.</title>
        <authorList>
            <person name="Goeker M."/>
        </authorList>
    </citation>
    <scope>NUCLEOTIDE SEQUENCE</scope>
    <source>
        <strain evidence="2">DSM 43935</strain>
    </source>
</reference>
<name>A0AAE3KGP7_9PSEU</name>
<feature type="compositionally biased region" description="Basic and acidic residues" evidence="1">
    <location>
        <begin position="260"/>
        <end position="270"/>
    </location>
</feature>
<dbReference type="Proteomes" id="UP001206128">
    <property type="component" value="Unassembled WGS sequence"/>
</dbReference>
<comment type="caution">
    <text evidence="2">The sequence shown here is derived from an EMBL/GenBank/DDBJ whole genome shotgun (WGS) entry which is preliminary data.</text>
</comment>
<sequence length="283" mass="31232">MAATVAESPARPRLRTPVWTVLIGLSRSCSAHEPHRARTGDAGSPRWVLFDASTSHGAAPVQWPHHIPVSPMWTPRCPGRGTRIGSAKLPRPGCSDSRTARAGTGWRWPNPGARARAARRARSREPGRPWSRRRSSAWRVTRSHPVLGPRSAHPRPARRPGDKRISGGPPGRCGHGCRTVLRHHLDWASSGVLPHPPPVNSAANPITPPTPEQRPPPEPVFYRFTSFDSPVPAHRVNRGARLTANSETRRVSFPRCPRQPRPEEPIAVRRPDLAPLAEMVRED</sequence>
<feature type="region of interest" description="Disordered" evidence="1">
    <location>
        <begin position="83"/>
        <end position="173"/>
    </location>
</feature>